<organism evidence="2 3">
    <name type="scientific">Pararcticibacter amylolyticus</name>
    <dbReference type="NCBI Taxonomy" id="2173175"/>
    <lineage>
        <taxon>Bacteria</taxon>
        <taxon>Pseudomonadati</taxon>
        <taxon>Bacteroidota</taxon>
        <taxon>Sphingobacteriia</taxon>
        <taxon>Sphingobacteriales</taxon>
        <taxon>Sphingobacteriaceae</taxon>
        <taxon>Pararcticibacter</taxon>
    </lineage>
</organism>
<feature type="signal peptide" evidence="1">
    <location>
        <begin position="1"/>
        <end position="21"/>
    </location>
</feature>
<comment type="caution">
    <text evidence="2">The sequence shown here is derived from an EMBL/GenBank/DDBJ whole genome shotgun (WGS) entry which is preliminary data.</text>
</comment>
<name>A0A2U2PAN1_9SPHI</name>
<gene>
    <name evidence="2" type="ORF">DDR33_22465</name>
</gene>
<keyword evidence="3" id="KW-1185">Reference proteome</keyword>
<dbReference type="OrthoDB" id="978645at2"/>
<reference evidence="2 3" key="1">
    <citation type="submission" date="2018-04" db="EMBL/GenBank/DDBJ databases">
        <title>Pedobacter chongqingensis sp. nov., isolated from a rottenly hemp rope.</title>
        <authorList>
            <person name="Cai Y."/>
        </authorList>
    </citation>
    <scope>NUCLEOTIDE SEQUENCE [LARGE SCALE GENOMIC DNA]</scope>
    <source>
        <strain evidence="2 3">FJ4-8</strain>
    </source>
</reference>
<sequence>MKTKLSAILLLLTCLASFSYAQSRASGSSYRTAAGLRVDLGDGSTGVGFNVKHHFTQTGAVDASLLFFEGDVVGLEAEYEYTAPIPNAPGLKWYAGLGPQILFGDNDTGIAIRPVAGLEYKIPNVPLNFGFDWRPMFLVSPDTDTQAARFGLSFRYAF</sequence>
<keyword evidence="1" id="KW-0732">Signal</keyword>
<evidence type="ECO:0008006" key="4">
    <source>
        <dbReference type="Google" id="ProtNLM"/>
    </source>
</evidence>
<protein>
    <recommendedName>
        <fullName evidence="4">Outer membrane insertion C-signal</fullName>
    </recommendedName>
</protein>
<evidence type="ECO:0000313" key="3">
    <source>
        <dbReference type="Proteomes" id="UP000245647"/>
    </source>
</evidence>
<feature type="chain" id="PRO_5015595576" description="Outer membrane insertion C-signal" evidence="1">
    <location>
        <begin position="22"/>
        <end position="158"/>
    </location>
</feature>
<dbReference type="EMBL" id="QEAS01000025">
    <property type="protein sequence ID" value="PWG78442.1"/>
    <property type="molecule type" value="Genomic_DNA"/>
</dbReference>
<dbReference type="Proteomes" id="UP000245647">
    <property type="component" value="Unassembled WGS sequence"/>
</dbReference>
<dbReference type="AlphaFoldDB" id="A0A2U2PAN1"/>
<dbReference type="SUPFAM" id="SSF56925">
    <property type="entry name" value="OMPA-like"/>
    <property type="match status" value="1"/>
</dbReference>
<dbReference type="RefSeq" id="WP_109418044.1">
    <property type="nucleotide sequence ID" value="NZ_QEAS01000025.1"/>
</dbReference>
<dbReference type="InterPro" id="IPR011250">
    <property type="entry name" value="OMP/PagP_B-barrel"/>
</dbReference>
<accession>A0A2U2PAN1</accession>
<proteinExistence type="predicted"/>
<evidence type="ECO:0000313" key="2">
    <source>
        <dbReference type="EMBL" id="PWG78442.1"/>
    </source>
</evidence>
<evidence type="ECO:0000256" key="1">
    <source>
        <dbReference type="SAM" id="SignalP"/>
    </source>
</evidence>